<evidence type="ECO:0000256" key="6">
    <source>
        <dbReference type="RuleBase" id="RU363050"/>
    </source>
</evidence>
<dbReference type="GO" id="GO:0005816">
    <property type="term" value="C:spindle pole body"/>
    <property type="evidence" value="ECO:0007669"/>
    <property type="project" value="UniProtKB-ARBA"/>
</dbReference>
<dbReference type="GO" id="GO:0007020">
    <property type="term" value="P:microtubule nucleation"/>
    <property type="evidence" value="ECO:0007669"/>
    <property type="project" value="InterPro"/>
</dbReference>
<feature type="domain" description="Gamma tubulin complex component C-terminal" evidence="7">
    <location>
        <begin position="366"/>
        <end position="674"/>
    </location>
</feature>
<keyword evidence="5 6" id="KW-0206">Cytoskeleton</keyword>
<evidence type="ECO:0000259" key="7">
    <source>
        <dbReference type="Pfam" id="PF04130"/>
    </source>
</evidence>
<evidence type="ECO:0000256" key="5">
    <source>
        <dbReference type="ARBA" id="ARBA00023212"/>
    </source>
</evidence>
<dbReference type="Pfam" id="PF17681">
    <property type="entry name" value="GCP_N_terminal"/>
    <property type="match status" value="1"/>
</dbReference>
<protein>
    <recommendedName>
        <fullName evidence="6">Spindle pole body component</fullName>
    </recommendedName>
</protein>
<comment type="subcellular location">
    <subcellularLocation>
        <location evidence="1 6">Cytoplasm</location>
        <location evidence="1 6">Cytoskeleton</location>
        <location evidence="1 6">Microtubule organizing center</location>
    </subcellularLocation>
</comment>
<evidence type="ECO:0000259" key="8">
    <source>
        <dbReference type="Pfam" id="PF17681"/>
    </source>
</evidence>
<dbReference type="GO" id="GO:0000930">
    <property type="term" value="C:gamma-tubulin complex"/>
    <property type="evidence" value="ECO:0007669"/>
    <property type="project" value="TreeGrafter"/>
</dbReference>
<dbReference type="GO" id="GO:0051011">
    <property type="term" value="F:microtubule minus-end binding"/>
    <property type="evidence" value="ECO:0007669"/>
    <property type="project" value="TreeGrafter"/>
</dbReference>
<evidence type="ECO:0000256" key="2">
    <source>
        <dbReference type="ARBA" id="ARBA00010337"/>
    </source>
</evidence>
<keyword evidence="4 6" id="KW-0493">Microtubule</keyword>
<feature type="non-terminal residue" evidence="9">
    <location>
        <position position="1"/>
    </location>
</feature>
<dbReference type="PANTHER" id="PTHR19302:SF27">
    <property type="entry name" value="GAMMA-TUBULIN COMPLEX COMPONENT 4"/>
    <property type="match status" value="1"/>
</dbReference>
<evidence type="ECO:0000313" key="9">
    <source>
        <dbReference type="EMBL" id="KAG0317617.1"/>
    </source>
</evidence>
<dbReference type="EMBL" id="JAAAIP010000414">
    <property type="protein sequence ID" value="KAG0317617.1"/>
    <property type="molecule type" value="Genomic_DNA"/>
</dbReference>
<comment type="similarity">
    <text evidence="2 6">Belongs to the TUBGCP family.</text>
</comment>
<dbReference type="PANTHER" id="PTHR19302">
    <property type="entry name" value="GAMMA TUBULIN COMPLEX PROTEIN"/>
    <property type="match status" value="1"/>
</dbReference>
<sequence>MLHELLITLSGYPGDIFRPFPPEPSLPTTFAITDFPLLHPSERELLNRLAQLGFYVQEFNKFIAACQSHATSLSQQRLSQPLSPVLPGLYIKALASALDRKLQGYRQVIVQTEAAILSGQDNLGGVVPLPVISARFASFQLVFPAVYDLIVTIRNASVTDKPFLGGRLIDLLQQKAASGVPVQQEWMTELLRGCCAVMMRQIVSWVIFGQLQDPFNEFFIRRLQPIPNARGAELGSGLETTLTSSAMPTTGIKWEAEYTVDDDMIPAMIPTDLVHAILFIGKSISTAKQAKPRPVPVPPSLIQQHLDLILPLVPSPSANQSSIDKESITLEVLNIGRLTSAIYHIRRDIADHLWVLVEVGDKVVRTLESFRRYFLLNDGEFGLGLISALEEFKRNRLSRTGQFVSASSANVSIRNHDLGGILAKAAQGTPAQDDPDLRNFDFRLRNSTTETSDRKAARLFDDQMLGIPLRLWYSLSWPLDFFLTAEDLGHYGDVFAFLLAVRKTQVKLQQGWLDIKSISQQMVGRRRGRGARAYHRRARGIDREGESAEDKQEAEIVKRIAAMRSDMIFVIDCLWTYLQMDVIGPTYDGLLQTILTNDSKQSQFPHANSQGLSSPTSRTFDSIHNSHAEAVHEIRRACLLTSTTLSLSLKDILTGAEAFCNVVARRAAGQDGFQLGLGEDKDKGLWQDWTELCQLNQAFRSSM</sequence>
<accession>A0A9P6RFJ9</accession>
<dbReference type="AlphaFoldDB" id="A0A9P6RFJ9"/>
<organism evidence="9 10">
    <name type="scientific">Dissophora globulifera</name>
    <dbReference type="NCBI Taxonomy" id="979702"/>
    <lineage>
        <taxon>Eukaryota</taxon>
        <taxon>Fungi</taxon>
        <taxon>Fungi incertae sedis</taxon>
        <taxon>Mucoromycota</taxon>
        <taxon>Mortierellomycotina</taxon>
        <taxon>Mortierellomycetes</taxon>
        <taxon>Mortierellales</taxon>
        <taxon>Mortierellaceae</taxon>
        <taxon>Dissophora</taxon>
    </lineage>
</organism>
<reference evidence="9" key="1">
    <citation type="journal article" date="2020" name="Fungal Divers.">
        <title>Resolving the Mortierellaceae phylogeny through synthesis of multi-gene phylogenetics and phylogenomics.</title>
        <authorList>
            <person name="Vandepol N."/>
            <person name="Liber J."/>
            <person name="Desiro A."/>
            <person name="Na H."/>
            <person name="Kennedy M."/>
            <person name="Barry K."/>
            <person name="Grigoriev I.V."/>
            <person name="Miller A.N."/>
            <person name="O'Donnell K."/>
            <person name="Stajich J.E."/>
            <person name="Bonito G."/>
        </authorList>
    </citation>
    <scope>NUCLEOTIDE SEQUENCE</scope>
    <source>
        <strain evidence="9">REB-010B</strain>
    </source>
</reference>
<dbReference type="GO" id="GO:0000922">
    <property type="term" value="C:spindle pole"/>
    <property type="evidence" value="ECO:0007669"/>
    <property type="project" value="InterPro"/>
</dbReference>
<keyword evidence="10" id="KW-1185">Reference proteome</keyword>
<name>A0A9P6RFJ9_9FUNG</name>
<evidence type="ECO:0000256" key="1">
    <source>
        <dbReference type="ARBA" id="ARBA00004267"/>
    </source>
</evidence>
<dbReference type="GO" id="GO:0051321">
    <property type="term" value="P:meiotic cell cycle"/>
    <property type="evidence" value="ECO:0007669"/>
    <property type="project" value="TreeGrafter"/>
</dbReference>
<evidence type="ECO:0000256" key="4">
    <source>
        <dbReference type="ARBA" id="ARBA00022701"/>
    </source>
</evidence>
<dbReference type="GO" id="GO:0005874">
    <property type="term" value="C:microtubule"/>
    <property type="evidence" value="ECO:0007669"/>
    <property type="project" value="UniProtKB-KW"/>
</dbReference>
<proteinExistence type="inferred from homology"/>
<dbReference type="GO" id="GO:0051225">
    <property type="term" value="P:spindle assembly"/>
    <property type="evidence" value="ECO:0007669"/>
    <property type="project" value="TreeGrafter"/>
</dbReference>
<gene>
    <name evidence="9" type="ORF">BGZ99_006188</name>
</gene>
<keyword evidence="3 6" id="KW-0963">Cytoplasm</keyword>
<dbReference type="OrthoDB" id="1608002at2759"/>
<feature type="domain" description="Gamma tubulin complex component protein N-terminal" evidence="8">
    <location>
        <begin position="2"/>
        <end position="354"/>
    </location>
</feature>
<dbReference type="InterPro" id="IPR040457">
    <property type="entry name" value="GCP_C"/>
</dbReference>
<evidence type="ECO:0000256" key="3">
    <source>
        <dbReference type="ARBA" id="ARBA00022490"/>
    </source>
</evidence>
<dbReference type="Proteomes" id="UP000738325">
    <property type="component" value="Unassembled WGS sequence"/>
</dbReference>
<dbReference type="GO" id="GO:0031122">
    <property type="term" value="P:cytoplasmic microtubule organization"/>
    <property type="evidence" value="ECO:0007669"/>
    <property type="project" value="TreeGrafter"/>
</dbReference>
<dbReference type="GO" id="GO:0043015">
    <property type="term" value="F:gamma-tubulin binding"/>
    <property type="evidence" value="ECO:0007669"/>
    <property type="project" value="InterPro"/>
</dbReference>
<dbReference type="GO" id="GO:0000278">
    <property type="term" value="P:mitotic cell cycle"/>
    <property type="evidence" value="ECO:0007669"/>
    <property type="project" value="TreeGrafter"/>
</dbReference>
<dbReference type="InterPro" id="IPR041470">
    <property type="entry name" value="GCP_N"/>
</dbReference>
<comment type="caution">
    <text evidence="9">The sequence shown here is derived from an EMBL/GenBank/DDBJ whole genome shotgun (WGS) entry which is preliminary data.</text>
</comment>
<dbReference type="InterPro" id="IPR007259">
    <property type="entry name" value="GCP"/>
</dbReference>
<dbReference type="InterPro" id="IPR042241">
    <property type="entry name" value="GCP_C_sf"/>
</dbReference>
<evidence type="ECO:0000313" key="10">
    <source>
        <dbReference type="Proteomes" id="UP000738325"/>
    </source>
</evidence>
<dbReference type="Gene3D" id="1.20.120.1900">
    <property type="entry name" value="Gamma-tubulin complex, C-terminal domain"/>
    <property type="match status" value="1"/>
</dbReference>
<dbReference type="Pfam" id="PF04130">
    <property type="entry name" value="GCP_C_terminal"/>
    <property type="match status" value="1"/>
</dbReference>